<keyword evidence="2" id="KW-1185">Reference proteome</keyword>
<protein>
    <recommendedName>
        <fullName evidence="3">DUF2259 domain-containing protein</fullName>
    </recommendedName>
</protein>
<dbReference type="Proteomes" id="UP000192343">
    <property type="component" value="Unassembled WGS sequence"/>
</dbReference>
<organism evidence="1 2">
    <name type="scientific">Marispirochaeta aestuarii</name>
    <dbReference type="NCBI Taxonomy" id="1963862"/>
    <lineage>
        <taxon>Bacteria</taxon>
        <taxon>Pseudomonadati</taxon>
        <taxon>Spirochaetota</taxon>
        <taxon>Spirochaetia</taxon>
        <taxon>Spirochaetales</taxon>
        <taxon>Spirochaetaceae</taxon>
        <taxon>Marispirochaeta</taxon>
    </lineage>
</organism>
<dbReference type="AlphaFoldDB" id="A0A1Y1RWS0"/>
<reference evidence="1 2" key="1">
    <citation type="submission" date="2017-03" db="EMBL/GenBank/DDBJ databases">
        <title>Draft Genome sequence of Marispirochaeta sp. strain JC444.</title>
        <authorList>
            <person name="Shivani Y."/>
            <person name="Subhash Y."/>
            <person name="Sasikala C."/>
            <person name="Ramana C."/>
        </authorList>
    </citation>
    <scope>NUCLEOTIDE SEQUENCE [LARGE SCALE GENOMIC DNA]</scope>
    <source>
        <strain evidence="1 2">JC444</strain>
    </source>
</reference>
<evidence type="ECO:0008006" key="3">
    <source>
        <dbReference type="Google" id="ProtNLM"/>
    </source>
</evidence>
<sequence>MLIAQLFWNLFDICSMEAQGMFKRGCILLLLLVGLVVPSLAGDVATYVNLGFSVNSRYFLFGYYGIDDKTSNPYANMYLVDVHANEFVPEGRMRGIYPVEVSAGQDGSGALYTLFADNVETIKEYGIDHLRSGRIVYLLINGAEPKSHLEFRDFERNSSVSVDLVQKSEGSGKTVRSAFHLNLKLKDANGKTRDYVVGLPDYYRSGVKRYRIKQVCYSPDESSLVFILEKEELDGEGSDIRYMVETVKIR</sequence>
<accession>A0A1Y1RWS0</accession>
<comment type="caution">
    <text evidence="1">The sequence shown here is derived from an EMBL/GenBank/DDBJ whole genome shotgun (WGS) entry which is preliminary data.</text>
</comment>
<proteinExistence type="predicted"/>
<dbReference type="Pfam" id="PF10016">
    <property type="entry name" value="DUF2259"/>
    <property type="match status" value="1"/>
</dbReference>
<dbReference type="STRING" id="1963862.B4O97_12185"/>
<evidence type="ECO:0000313" key="2">
    <source>
        <dbReference type="Proteomes" id="UP000192343"/>
    </source>
</evidence>
<dbReference type="InterPro" id="IPR018725">
    <property type="entry name" value="DUF2259_secreted"/>
</dbReference>
<gene>
    <name evidence="1" type="ORF">B4O97_12185</name>
</gene>
<dbReference type="EMBL" id="MWQY01000012">
    <property type="protein sequence ID" value="ORC34695.1"/>
    <property type="molecule type" value="Genomic_DNA"/>
</dbReference>
<evidence type="ECO:0000313" key="1">
    <source>
        <dbReference type="EMBL" id="ORC34695.1"/>
    </source>
</evidence>
<name>A0A1Y1RWS0_9SPIO</name>